<protein>
    <submittedName>
        <fullName evidence="2">Uncharacterized protein</fullName>
    </submittedName>
</protein>
<dbReference type="Proteomes" id="UP000030854">
    <property type="component" value="Unassembled WGS sequence"/>
</dbReference>
<dbReference type="EMBL" id="JNVN01002297">
    <property type="protein sequence ID" value="KHJ32147.1"/>
    <property type="molecule type" value="Genomic_DNA"/>
</dbReference>
<feature type="signal peptide" evidence="1">
    <location>
        <begin position="1"/>
        <end position="20"/>
    </location>
</feature>
<dbReference type="AlphaFoldDB" id="A0A0B1P0G5"/>
<dbReference type="STRING" id="52586.A0A0B1P0G5"/>
<name>A0A0B1P0G5_UNCNE</name>
<evidence type="ECO:0000256" key="1">
    <source>
        <dbReference type="SAM" id="SignalP"/>
    </source>
</evidence>
<proteinExistence type="predicted"/>
<comment type="caution">
    <text evidence="2">The sequence shown here is derived from an EMBL/GenBank/DDBJ whole genome shotgun (WGS) entry which is preliminary data.</text>
</comment>
<feature type="chain" id="PRO_5002058801" evidence="1">
    <location>
        <begin position="21"/>
        <end position="76"/>
    </location>
</feature>
<accession>A0A0B1P0G5</accession>
<keyword evidence="3" id="KW-1185">Reference proteome</keyword>
<dbReference type="HOGENOM" id="CLU_169175_0_0_1"/>
<reference evidence="2 3" key="1">
    <citation type="journal article" date="2014" name="BMC Genomics">
        <title>Adaptive genomic structural variation in the grape powdery mildew pathogen, Erysiphe necator.</title>
        <authorList>
            <person name="Jones L."/>
            <person name="Riaz S."/>
            <person name="Morales-Cruz A."/>
            <person name="Amrine K.C."/>
            <person name="McGuire B."/>
            <person name="Gubler W.D."/>
            <person name="Walker M.A."/>
            <person name="Cantu D."/>
        </authorList>
    </citation>
    <scope>NUCLEOTIDE SEQUENCE [LARGE SCALE GENOMIC DNA]</scope>
    <source>
        <strain evidence="3">c</strain>
    </source>
</reference>
<keyword evidence="1" id="KW-0732">Signal</keyword>
<sequence length="76" mass="8206">MLFKTILAFFPVFQVIAVHGAVIKAVGDEGGNIPAFRIDATSRDGSRRDPFQGDKKHSRIVNVDVCGNTVEDGSNC</sequence>
<organism evidence="2 3">
    <name type="scientific">Uncinula necator</name>
    <name type="common">Grape powdery mildew</name>
    <dbReference type="NCBI Taxonomy" id="52586"/>
    <lineage>
        <taxon>Eukaryota</taxon>
        <taxon>Fungi</taxon>
        <taxon>Dikarya</taxon>
        <taxon>Ascomycota</taxon>
        <taxon>Pezizomycotina</taxon>
        <taxon>Leotiomycetes</taxon>
        <taxon>Erysiphales</taxon>
        <taxon>Erysiphaceae</taxon>
        <taxon>Erysiphe</taxon>
    </lineage>
</organism>
<evidence type="ECO:0000313" key="3">
    <source>
        <dbReference type="Proteomes" id="UP000030854"/>
    </source>
</evidence>
<dbReference type="OrthoDB" id="5418436at2759"/>
<evidence type="ECO:0000313" key="2">
    <source>
        <dbReference type="EMBL" id="KHJ32147.1"/>
    </source>
</evidence>
<gene>
    <name evidence="2" type="ORF">EV44_g0274</name>
</gene>